<dbReference type="EMBL" id="JAIWYP010000008">
    <property type="protein sequence ID" value="KAH3782256.1"/>
    <property type="molecule type" value="Genomic_DNA"/>
</dbReference>
<gene>
    <name evidence="1" type="ORF">DPMN_160169</name>
</gene>
<dbReference type="AlphaFoldDB" id="A0A9D4INI6"/>
<reference evidence="1" key="1">
    <citation type="journal article" date="2019" name="bioRxiv">
        <title>The Genome of the Zebra Mussel, Dreissena polymorpha: A Resource for Invasive Species Research.</title>
        <authorList>
            <person name="McCartney M.A."/>
            <person name="Auch B."/>
            <person name="Kono T."/>
            <person name="Mallez S."/>
            <person name="Zhang Y."/>
            <person name="Obille A."/>
            <person name="Becker A."/>
            <person name="Abrahante J.E."/>
            <person name="Garbe J."/>
            <person name="Badalamenti J.P."/>
            <person name="Herman A."/>
            <person name="Mangelson H."/>
            <person name="Liachko I."/>
            <person name="Sullivan S."/>
            <person name="Sone E.D."/>
            <person name="Koren S."/>
            <person name="Silverstein K.A.T."/>
            <person name="Beckman K.B."/>
            <person name="Gohl D.M."/>
        </authorList>
    </citation>
    <scope>NUCLEOTIDE SEQUENCE</scope>
    <source>
        <strain evidence="1">Duluth1</strain>
        <tissue evidence="1">Whole animal</tissue>
    </source>
</reference>
<sequence>MKSEFKVYSGIVTDTGFVCEVSRVNAKSVPEPDIILCGKRCRRKYRSNELKKPLNELGS</sequence>
<proteinExistence type="predicted"/>
<organism evidence="1 2">
    <name type="scientific">Dreissena polymorpha</name>
    <name type="common">Zebra mussel</name>
    <name type="synonym">Mytilus polymorpha</name>
    <dbReference type="NCBI Taxonomy" id="45954"/>
    <lineage>
        <taxon>Eukaryota</taxon>
        <taxon>Metazoa</taxon>
        <taxon>Spiralia</taxon>
        <taxon>Lophotrochozoa</taxon>
        <taxon>Mollusca</taxon>
        <taxon>Bivalvia</taxon>
        <taxon>Autobranchia</taxon>
        <taxon>Heteroconchia</taxon>
        <taxon>Euheterodonta</taxon>
        <taxon>Imparidentia</taxon>
        <taxon>Neoheterodontei</taxon>
        <taxon>Myida</taxon>
        <taxon>Dreissenoidea</taxon>
        <taxon>Dreissenidae</taxon>
        <taxon>Dreissena</taxon>
    </lineage>
</organism>
<reference evidence="1" key="2">
    <citation type="submission" date="2020-11" db="EMBL/GenBank/DDBJ databases">
        <authorList>
            <person name="McCartney M.A."/>
            <person name="Auch B."/>
            <person name="Kono T."/>
            <person name="Mallez S."/>
            <person name="Becker A."/>
            <person name="Gohl D.M."/>
            <person name="Silverstein K.A.T."/>
            <person name="Koren S."/>
            <person name="Bechman K.B."/>
            <person name="Herman A."/>
            <person name="Abrahante J.E."/>
            <person name="Garbe J."/>
        </authorList>
    </citation>
    <scope>NUCLEOTIDE SEQUENCE</scope>
    <source>
        <strain evidence="1">Duluth1</strain>
        <tissue evidence="1">Whole animal</tissue>
    </source>
</reference>
<name>A0A9D4INI6_DREPO</name>
<keyword evidence="2" id="KW-1185">Reference proteome</keyword>
<comment type="caution">
    <text evidence="1">The sequence shown here is derived from an EMBL/GenBank/DDBJ whole genome shotgun (WGS) entry which is preliminary data.</text>
</comment>
<evidence type="ECO:0000313" key="1">
    <source>
        <dbReference type="EMBL" id="KAH3782256.1"/>
    </source>
</evidence>
<evidence type="ECO:0000313" key="2">
    <source>
        <dbReference type="Proteomes" id="UP000828390"/>
    </source>
</evidence>
<dbReference type="Proteomes" id="UP000828390">
    <property type="component" value="Unassembled WGS sequence"/>
</dbReference>
<protein>
    <submittedName>
        <fullName evidence="1">Uncharacterized protein</fullName>
    </submittedName>
</protein>
<accession>A0A9D4INI6</accession>